<proteinExistence type="predicted"/>
<feature type="non-terminal residue" evidence="1">
    <location>
        <position position="771"/>
    </location>
</feature>
<dbReference type="EMBL" id="LAZR01018032">
    <property type="protein sequence ID" value="KKL97981.1"/>
    <property type="molecule type" value="Genomic_DNA"/>
</dbReference>
<protein>
    <submittedName>
        <fullName evidence="1">Uncharacterized protein</fullName>
    </submittedName>
</protein>
<reference evidence="1" key="1">
    <citation type="journal article" date="2015" name="Nature">
        <title>Complex archaea that bridge the gap between prokaryotes and eukaryotes.</title>
        <authorList>
            <person name="Spang A."/>
            <person name="Saw J.H."/>
            <person name="Jorgensen S.L."/>
            <person name="Zaremba-Niedzwiedzka K."/>
            <person name="Martijn J."/>
            <person name="Lind A.E."/>
            <person name="van Eijk R."/>
            <person name="Schleper C."/>
            <person name="Guy L."/>
            <person name="Ettema T.J."/>
        </authorList>
    </citation>
    <scope>NUCLEOTIDE SEQUENCE</scope>
</reference>
<dbReference type="InterPro" id="IPR029035">
    <property type="entry name" value="DHS-like_NAD/FAD-binding_dom"/>
</dbReference>
<sequence>MSLNPNNPNSETKAEAKPLLLEQTLAPLLKEGFIAFCGAGISIPPPSCTPSWWALTEEILHAFFERVPDDFNLPKDMILKDPDLQPEVVLEAFANILDERLFKAFEALDVAEPNAIHYSLARLAKSGILKACFTTNFDIYLERALNEEFVDFELLVENTEYDKYFQNYMKNYIPNDKFLVCKVHGTIERPNSIVSVASAYKTAKGFSTPKAAVFESLLSNYPCLFLGYSGWDFNHLNYRRFWERVGPKVKKILWSKRPGEKLGPQFHDIFSKCWNVFEFTEAELPEGLIRAIEKSPDVKIFVADLTMKIFENAVAHYARAEVERMTFFKNWVNKFPESHMIGLVITESQKFSTTFREFMKKTKEISLDTEAASYNIGKEMQELGERYGVGKISNEEYQQKIFEFSMKNAMQLIRNEYKSGIKKMLSLNKFPGITDNSNNTLTFLNSMITTTRNFGLEEAASIAANYTYKLIELIKLNTDESRAEMAILGMELQLKRPNNDKWKLYLAQMYGEKKKFLSGQIDYTLFQTNISNIIQKATYELMGMTVDIFELLDKQIKATCKSKTKEEFEDQAGALSITTMQIAPYLSGKYSKSQIYLDLLDVISQQNFPEEQRDPSKVVTKGMLDGIDNLIRESFIPVLQKAEVNSNLVELLMELAFLSIWISGVQYLDPIGMQEFQKMWEAGEYPRHFSPKEIFEYLKEKITPWIDKALNNLPQRFAQKLCGNLTIMGEMGDDFELCKMATLRSLQLSDGLVTEATPENIPGNLAAFYER</sequence>
<organism evidence="1">
    <name type="scientific">marine sediment metagenome</name>
    <dbReference type="NCBI Taxonomy" id="412755"/>
    <lineage>
        <taxon>unclassified sequences</taxon>
        <taxon>metagenomes</taxon>
        <taxon>ecological metagenomes</taxon>
    </lineage>
</organism>
<gene>
    <name evidence="1" type="ORF">LCGC14_1828980</name>
</gene>
<evidence type="ECO:0000313" key="1">
    <source>
        <dbReference type="EMBL" id="KKL97981.1"/>
    </source>
</evidence>
<accession>A0A0F9H4U1</accession>
<dbReference type="Pfam" id="PF13289">
    <property type="entry name" value="SIR2_2"/>
    <property type="match status" value="1"/>
</dbReference>
<dbReference type="Gene3D" id="3.40.50.1220">
    <property type="entry name" value="TPP-binding domain"/>
    <property type="match status" value="1"/>
</dbReference>
<dbReference type="SUPFAM" id="SSF52467">
    <property type="entry name" value="DHS-like NAD/FAD-binding domain"/>
    <property type="match status" value="1"/>
</dbReference>
<name>A0A0F9H4U1_9ZZZZ</name>
<comment type="caution">
    <text evidence="1">The sequence shown here is derived from an EMBL/GenBank/DDBJ whole genome shotgun (WGS) entry which is preliminary data.</text>
</comment>
<dbReference type="AlphaFoldDB" id="A0A0F9H4U1"/>